<dbReference type="EMBL" id="CAVNYO010000046">
    <property type="protein sequence ID" value="CAK5264027.1"/>
    <property type="molecule type" value="Genomic_DNA"/>
</dbReference>
<dbReference type="EMBL" id="CAVNYO010000417">
    <property type="protein sequence ID" value="CAK5276976.1"/>
    <property type="molecule type" value="Genomic_DNA"/>
</dbReference>
<sequence length="50" mass="5754">GFQESYSINLRSMSYVDISLLLNYFWGCSSPQCVSSRLETDIEDATRHSF</sequence>
<comment type="caution">
    <text evidence="2">The sequence shown here is derived from an EMBL/GenBank/DDBJ whole genome shotgun (WGS) entry which is preliminary data.</text>
</comment>
<accession>A0AAD2HKX6</accession>
<dbReference type="AlphaFoldDB" id="A0AAD2HKX6"/>
<gene>
    <name evidence="2" type="ORF">MYCIT1_LOCUS25706</name>
    <name evidence="1" type="ORF">MYCIT1_LOCUS3864</name>
</gene>
<evidence type="ECO:0000313" key="3">
    <source>
        <dbReference type="Proteomes" id="UP001295794"/>
    </source>
</evidence>
<dbReference type="Proteomes" id="UP001295794">
    <property type="component" value="Unassembled WGS sequence"/>
</dbReference>
<keyword evidence="3" id="KW-1185">Reference proteome</keyword>
<name>A0AAD2HKX6_9AGAR</name>
<evidence type="ECO:0000313" key="2">
    <source>
        <dbReference type="EMBL" id="CAK5276976.1"/>
    </source>
</evidence>
<feature type="non-terminal residue" evidence="2">
    <location>
        <position position="1"/>
    </location>
</feature>
<protein>
    <submittedName>
        <fullName evidence="2">Uncharacterized protein</fullName>
    </submittedName>
</protein>
<evidence type="ECO:0000313" key="1">
    <source>
        <dbReference type="EMBL" id="CAK5264027.1"/>
    </source>
</evidence>
<organism evidence="2 3">
    <name type="scientific">Mycena citricolor</name>
    <dbReference type="NCBI Taxonomy" id="2018698"/>
    <lineage>
        <taxon>Eukaryota</taxon>
        <taxon>Fungi</taxon>
        <taxon>Dikarya</taxon>
        <taxon>Basidiomycota</taxon>
        <taxon>Agaricomycotina</taxon>
        <taxon>Agaricomycetes</taxon>
        <taxon>Agaricomycetidae</taxon>
        <taxon>Agaricales</taxon>
        <taxon>Marasmiineae</taxon>
        <taxon>Mycenaceae</taxon>
        <taxon>Mycena</taxon>
    </lineage>
</organism>
<reference evidence="2" key="1">
    <citation type="submission" date="2023-11" db="EMBL/GenBank/DDBJ databases">
        <authorList>
            <person name="De Vega J J."/>
            <person name="De Vega J J."/>
        </authorList>
    </citation>
    <scope>NUCLEOTIDE SEQUENCE</scope>
</reference>
<proteinExistence type="predicted"/>